<dbReference type="PANTHER" id="PTHR10357">
    <property type="entry name" value="ALPHA-AMYLASE FAMILY MEMBER"/>
    <property type="match status" value="1"/>
</dbReference>
<dbReference type="InterPro" id="IPR017853">
    <property type="entry name" value="GH"/>
</dbReference>
<dbReference type="InterPro" id="IPR012810">
    <property type="entry name" value="TreS/a-amylase_N"/>
</dbReference>
<dbReference type="InterPro" id="IPR006047">
    <property type="entry name" value="GH13_cat_dom"/>
</dbReference>
<comment type="catalytic activity">
    <reaction evidence="1">
        <text>D-maltose = alpha,alpha-trehalose</text>
        <dbReference type="Rhea" id="RHEA:15145"/>
        <dbReference type="ChEBI" id="CHEBI:16551"/>
        <dbReference type="ChEBI" id="CHEBI:17306"/>
        <dbReference type="EC" id="5.4.99.16"/>
    </reaction>
</comment>
<dbReference type="GO" id="GO:0046872">
    <property type="term" value="F:metal ion binding"/>
    <property type="evidence" value="ECO:0007669"/>
    <property type="project" value="UniProtKB-KW"/>
</dbReference>
<dbReference type="Gene3D" id="2.60.40.1180">
    <property type="entry name" value="Golgi alpha-mannosidase II"/>
    <property type="match status" value="1"/>
</dbReference>
<dbReference type="InterPro" id="IPR013780">
    <property type="entry name" value="Glyco_hydro_b"/>
</dbReference>
<dbReference type="Gene3D" id="3.20.20.80">
    <property type="entry name" value="Glycosidases"/>
    <property type="match status" value="1"/>
</dbReference>
<proteinExistence type="inferred from homology"/>
<dbReference type="PANTHER" id="PTHR10357:SF219">
    <property type="entry name" value="MALTOSE ALPHA-D-GLUCOSYLTRANSFERASE"/>
    <property type="match status" value="1"/>
</dbReference>
<dbReference type="STRING" id="469371.Tbis_2859"/>
<comment type="similarity">
    <text evidence="2">Belongs to the glycosyl hydrolase 13 family. TreS subfamily.</text>
</comment>
<keyword evidence="6" id="KW-0413">Isomerase</keyword>
<dbReference type="EC" id="5.4.99.16" evidence="3"/>
<evidence type="ECO:0000313" key="9">
    <source>
        <dbReference type="EMBL" id="ADG89558.1"/>
    </source>
</evidence>
<accession>D6Y6R7</accession>
<dbReference type="OrthoDB" id="3203135at2"/>
<evidence type="ECO:0000256" key="5">
    <source>
        <dbReference type="ARBA" id="ARBA00022837"/>
    </source>
</evidence>
<dbReference type="SMART" id="SM00642">
    <property type="entry name" value="Aamy"/>
    <property type="match status" value="1"/>
</dbReference>
<keyword evidence="4" id="KW-0479">Metal-binding</keyword>
<dbReference type="SUPFAM" id="SSF51011">
    <property type="entry name" value="Glycosyl hydrolase domain"/>
    <property type="match status" value="1"/>
</dbReference>
<keyword evidence="5" id="KW-0106">Calcium</keyword>
<dbReference type="Pfam" id="PF00128">
    <property type="entry name" value="Alpha-amylase"/>
    <property type="match status" value="2"/>
</dbReference>
<evidence type="ECO:0000313" key="10">
    <source>
        <dbReference type="Proteomes" id="UP000006640"/>
    </source>
</evidence>
<protein>
    <recommendedName>
        <fullName evidence="3">maltose alpha-D-glucosyltransferase</fullName>
        <ecNumber evidence="3">5.4.99.16</ecNumber>
    </recommendedName>
    <alternativeName>
        <fullName evidence="7">Maltose alpha-D-glucosyltransferase</fullName>
    </alternativeName>
</protein>
<sequence>MNPTSQPGHSRPVPDTFTHEQPRDRFWYKRAVFYEVLIRGFYDSNGDGTGDIPGLIQKLDYLQWLGVDCIWLLPMYKSPLRDGGYDISDYMTILPEYGDLGDFIMLVDEAHKRGIRIIADLVMNHTSDQHPWFQASRHDPTGPYGDFYVWSDTDERYKDARIIFIDSESSNWTYDPVRGQYYWHRFFHHQPDLNYDNPAVQEAMLEVIRFWLDLGIDGFRLDAIPYLFEQDGTNCENLPQTHAYLKRIRAEVDRLYPDRVLLAEANQWPADVVEYFGDPVTGGDECHMAFHFPLMPRIFMAVRRESRYPISEILAQTPKIPENCQWGIFLRNHDELTLEMVTDEERDYMYAEYAKDPRMRANVGIRRRLAPLLENDRNQIELFTALLLSLPGSPVLYYGDEIGMGDNIWLGDRDGVRTPMQWTPDRNAGFSDADPGRLYLPVIMDPIYGYQAINVEAQQKSPGSLLHFTKRMIEIRKRHPVFGLGHFTELNSSNPSVLAFVRELGDDRVLCVNNLSRFPQPVELDLRRFEGVTPVECMGGVPFPPIGELPYLLTLPGHGFYWFTLPKPQGASATEEE</sequence>
<feature type="domain" description="Glycosyl hydrolase family 13 catalytic" evidence="8">
    <location>
        <begin position="35"/>
        <end position="437"/>
    </location>
</feature>
<dbReference type="eggNOG" id="COG0366">
    <property type="taxonomic scope" value="Bacteria"/>
</dbReference>
<dbReference type="GO" id="GO:0005975">
    <property type="term" value="P:carbohydrate metabolic process"/>
    <property type="evidence" value="ECO:0007669"/>
    <property type="project" value="InterPro"/>
</dbReference>
<gene>
    <name evidence="9" type="ordered locus">Tbis_2859</name>
</gene>
<dbReference type="AlphaFoldDB" id="D6Y6R7"/>
<dbReference type="Pfam" id="PF16657">
    <property type="entry name" value="Malt_amylase_C"/>
    <property type="match status" value="1"/>
</dbReference>
<dbReference type="HOGENOM" id="CLU_006462_2_1_11"/>
<name>D6Y6R7_THEBD</name>
<dbReference type="Gene3D" id="3.90.400.10">
    <property type="entry name" value="Oligo-1,6-glucosidase, Domain 2"/>
    <property type="match status" value="1"/>
</dbReference>
<dbReference type="EMBL" id="CP001874">
    <property type="protein sequence ID" value="ADG89558.1"/>
    <property type="molecule type" value="Genomic_DNA"/>
</dbReference>
<dbReference type="GO" id="GO:0047471">
    <property type="term" value="F:maltose alpha-D-glucosyltransferase activity"/>
    <property type="evidence" value="ECO:0007669"/>
    <property type="project" value="UniProtKB-EC"/>
</dbReference>
<dbReference type="CAZy" id="GH13">
    <property type="family name" value="Glycoside Hydrolase Family 13"/>
</dbReference>
<dbReference type="InterPro" id="IPR032091">
    <property type="entry name" value="Malt_amylase-like_C"/>
</dbReference>
<evidence type="ECO:0000256" key="7">
    <source>
        <dbReference type="ARBA" id="ARBA00031378"/>
    </source>
</evidence>
<organism evidence="9 10">
    <name type="scientific">Thermobispora bispora (strain ATCC 19993 / DSM 43833 / CBS 139.67 / JCM 10125 / KCTC 9307 / NBRC 14880 / R51)</name>
    <dbReference type="NCBI Taxonomy" id="469371"/>
    <lineage>
        <taxon>Bacteria</taxon>
        <taxon>Bacillati</taxon>
        <taxon>Actinomycetota</taxon>
        <taxon>Actinomycetes</taxon>
        <taxon>Streptosporangiales</taxon>
        <taxon>Streptosporangiaceae</taxon>
        <taxon>Thermobispora</taxon>
    </lineage>
</organism>
<reference evidence="9 10" key="1">
    <citation type="submission" date="2010-01" db="EMBL/GenBank/DDBJ databases">
        <title>The complete genome of Thermobispora bispora DSM 43833.</title>
        <authorList>
            <consortium name="US DOE Joint Genome Institute (JGI-PGF)"/>
            <person name="Lucas S."/>
            <person name="Copeland A."/>
            <person name="Lapidus A."/>
            <person name="Glavina del Rio T."/>
            <person name="Dalin E."/>
            <person name="Tice H."/>
            <person name="Bruce D."/>
            <person name="Goodwin L."/>
            <person name="Pitluck S."/>
            <person name="Kyrpides N."/>
            <person name="Mavromatis K."/>
            <person name="Ivanova N."/>
            <person name="Mikhailova N."/>
            <person name="Chertkov O."/>
            <person name="Brettin T."/>
            <person name="Detter J.C."/>
            <person name="Han C."/>
            <person name="Larimer F."/>
            <person name="Land M."/>
            <person name="Hauser L."/>
            <person name="Markowitz V."/>
            <person name="Cheng J.-F."/>
            <person name="Hugenholtz P."/>
            <person name="Woyke T."/>
            <person name="Wu D."/>
            <person name="Jando M."/>
            <person name="Schneider S."/>
            <person name="Klenk H.-P."/>
            <person name="Eisen J.A."/>
        </authorList>
    </citation>
    <scope>NUCLEOTIDE SEQUENCE [LARGE SCALE GENOMIC DNA]</scope>
    <source>
        <strain evidence="10">ATCC 19993 / DSM 43833 / CBS 139.67 / JCM 10125 / KCTC 9307 / NBRC 14880 / R51</strain>
    </source>
</reference>
<dbReference type="Proteomes" id="UP000006640">
    <property type="component" value="Chromosome"/>
</dbReference>
<dbReference type="KEGG" id="tbi:Tbis_2859"/>
<dbReference type="SUPFAM" id="SSF51445">
    <property type="entry name" value="(Trans)glycosidases"/>
    <property type="match status" value="1"/>
</dbReference>
<dbReference type="FunFam" id="3.20.20.80:FF:000055">
    <property type="entry name" value="Trehalose synthase"/>
    <property type="match status" value="1"/>
</dbReference>
<evidence type="ECO:0000259" key="8">
    <source>
        <dbReference type="SMART" id="SM00642"/>
    </source>
</evidence>
<dbReference type="CDD" id="cd11334">
    <property type="entry name" value="AmyAc_TreS"/>
    <property type="match status" value="1"/>
</dbReference>
<dbReference type="InterPro" id="IPR045857">
    <property type="entry name" value="O16G_dom_2"/>
</dbReference>
<evidence type="ECO:0000256" key="3">
    <source>
        <dbReference type="ARBA" id="ARBA00012619"/>
    </source>
</evidence>
<evidence type="ECO:0000256" key="2">
    <source>
        <dbReference type="ARBA" id="ARBA00005496"/>
    </source>
</evidence>
<evidence type="ECO:0000256" key="1">
    <source>
        <dbReference type="ARBA" id="ARBA00001595"/>
    </source>
</evidence>
<evidence type="ECO:0000256" key="4">
    <source>
        <dbReference type="ARBA" id="ARBA00022723"/>
    </source>
</evidence>
<evidence type="ECO:0000256" key="6">
    <source>
        <dbReference type="ARBA" id="ARBA00023235"/>
    </source>
</evidence>
<dbReference type="NCBIfam" id="TIGR02456">
    <property type="entry name" value="treS_nterm"/>
    <property type="match status" value="1"/>
</dbReference>
<keyword evidence="10" id="KW-1185">Reference proteome</keyword>
<dbReference type="RefSeq" id="WP_013133091.1">
    <property type="nucleotide sequence ID" value="NC_014165.1"/>
</dbReference>